<keyword evidence="1" id="KW-0472">Membrane</keyword>
<keyword evidence="1" id="KW-1133">Transmembrane helix</keyword>
<protein>
    <submittedName>
        <fullName evidence="2">Uncharacterized protein</fullName>
    </submittedName>
</protein>
<organism evidence="2 3">
    <name type="scientific">Schaalia odontolytica</name>
    <dbReference type="NCBI Taxonomy" id="1660"/>
    <lineage>
        <taxon>Bacteria</taxon>
        <taxon>Bacillati</taxon>
        <taxon>Actinomycetota</taxon>
        <taxon>Actinomycetes</taxon>
        <taxon>Actinomycetales</taxon>
        <taxon>Actinomycetaceae</taxon>
        <taxon>Schaalia</taxon>
    </lineage>
</organism>
<gene>
    <name evidence="2" type="ORF">FOC40_08285</name>
</gene>
<dbReference type="EMBL" id="CP046315">
    <property type="protein sequence ID" value="QGS11399.1"/>
    <property type="molecule type" value="Genomic_DNA"/>
</dbReference>
<feature type="transmembrane region" description="Helical" evidence="1">
    <location>
        <begin position="46"/>
        <end position="68"/>
    </location>
</feature>
<sequence>MSIPSHRNRLCIFTLLLIGSTIITIFVLLEYIQQKNETWHGIAENFAFPFIYSIFGILIAGVIGDAIATSVLDHYNSRLASGLTQRTIQLIGAPSLTSKLHEDIKKSALIKSKVITSTMSVSSESDLVVLSLDLDWYSGPRPQDGPTADKLVKGESELTRVINELTESQALIVLTLGTLDRTADVTKTFFERRFSTIVNAQGRILSDIHSLLTTLPPRNRE</sequence>
<name>A0A857A8B9_9ACTO</name>
<evidence type="ECO:0000256" key="1">
    <source>
        <dbReference type="SAM" id="Phobius"/>
    </source>
</evidence>
<feature type="transmembrane region" description="Helical" evidence="1">
    <location>
        <begin position="12"/>
        <end position="34"/>
    </location>
</feature>
<dbReference type="Proteomes" id="UP000424490">
    <property type="component" value="Chromosome"/>
</dbReference>
<dbReference type="RefSeq" id="WP_003794745.1">
    <property type="nucleotide sequence ID" value="NZ_CP046315.1"/>
</dbReference>
<dbReference type="AlphaFoldDB" id="A0A857A8B9"/>
<evidence type="ECO:0000313" key="2">
    <source>
        <dbReference type="EMBL" id="QGS11399.1"/>
    </source>
</evidence>
<accession>A0A857A8B9</accession>
<evidence type="ECO:0000313" key="3">
    <source>
        <dbReference type="Proteomes" id="UP000424490"/>
    </source>
</evidence>
<reference evidence="2 3" key="1">
    <citation type="submission" date="2019-11" db="EMBL/GenBank/DDBJ databases">
        <title>FDA dAtabase for Regulatory Grade micrObial Sequences (FDA-ARGOS): Supporting development and validation of Infectious Disease Dx tests.</title>
        <authorList>
            <person name="Stonesifer R."/>
            <person name="Tallon L."/>
            <person name="Sadzewicz L."/>
            <person name="Vavikolanu K."/>
            <person name="Mehta A."/>
            <person name="Aluvathingal J."/>
            <person name="Nadendla S."/>
            <person name="Myers T."/>
            <person name="Yan Y."/>
            <person name="Sichtig H."/>
        </authorList>
    </citation>
    <scope>NUCLEOTIDE SEQUENCE [LARGE SCALE GENOMIC DNA]</scope>
    <source>
        <strain evidence="2 3">FDAARGOS_732</strain>
    </source>
</reference>
<proteinExistence type="predicted"/>
<keyword evidence="1" id="KW-0812">Transmembrane</keyword>